<name>A0AAN4VX33_9BACT</name>
<keyword evidence="6 7" id="KW-0998">Cell outer membrane</keyword>
<comment type="subcellular location">
    <subcellularLocation>
        <location evidence="1 7">Cell outer membrane</location>
        <topology evidence="1 7">Multi-pass membrane protein</topology>
    </subcellularLocation>
</comment>
<dbReference type="Gene3D" id="2.40.170.20">
    <property type="entry name" value="TonB-dependent receptor, beta-barrel domain"/>
    <property type="match status" value="1"/>
</dbReference>
<dbReference type="InterPro" id="IPR012910">
    <property type="entry name" value="Plug_dom"/>
</dbReference>
<dbReference type="SUPFAM" id="SSF49464">
    <property type="entry name" value="Carboxypeptidase regulatory domain-like"/>
    <property type="match status" value="1"/>
</dbReference>
<evidence type="ECO:0000259" key="8">
    <source>
        <dbReference type="Pfam" id="PF07715"/>
    </source>
</evidence>
<evidence type="ECO:0000256" key="7">
    <source>
        <dbReference type="PROSITE-ProRule" id="PRU01360"/>
    </source>
</evidence>
<comment type="similarity">
    <text evidence="7">Belongs to the TonB-dependent receptor family.</text>
</comment>
<keyword evidence="2 7" id="KW-0813">Transport</keyword>
<comment type="caution">
    <text evidence="9">The sequence shown here is derived from an EMBL/GenBank/DDBJ whole genome shotgun (WGS) entry which is preliminary data.</text>
</comment>
<dbReference type="Pfam" id="PF07715">
    <property type="entry name" value="Plug"/>
    <property type="match status" value="1"/>
</dbReference>
<keyword evidence="10" id="KW-1185">Reference proteome</keyword>
<dbReference type="AlphaFoldDB" id="A0AAN4VX33"/>
<dbReference type="Gene3D" id="2.60.40.1120">
    <property type="entry name" value="Carboxypeptidase-like, regulatory domain"/>
    <property type="match status" value="1"/>
</dbReference>
<dbReference type="GO" id="GO:0009279">
    <property type="term" value="C:cell outer membrane"/>
    <property type="evidence" value="ECO:0007669"/>
    <property type="project" value="UniProtKB-SubCell"/>
</dbReference>
<reference evidence="9 10" key="1">
    <citation type="submission" date="2021-12" db="EMBL/GenBank/DDBJ databases">
        <title>Genome sequencing of bacteria with rrn-lacking chromosome and rrn-plasmid.</title>
        <authorList>
            <person name="Anda M."/>
            <person name="Iwasaki W."/>
        </authorList>
    </citation>
    <scope>NUCLEOTIDE SEQUENCE [LARGE SCALE GENOMIC DNA]</scope>
    <source>
        <strain evidence="9 10">NBRC 15940</strain>
    </source>
</reference>
<dbReference type="NCBIfam" id="TIGR04056">
    <property type="entry name" value="OMP_RagA_SusC"/>
    <property type="match status" value="1"/>
</dbReference>
<organism evidence="9 10">
    <name type="scientific">Persicobacter diffluens</name>
    <dbReference type="NCBI Taxonomy" id="981"/>
    <lineage>
        <taxon>Bacteria</taxon>
        <taxon>Pseudomonadati</taxon>
        <taxon>Bacteroidota</taxon>
        <taxon>Cytophagia</taxon>
        <taxon>Cytophagales</taxon>
        <taxon>Persicobacteraceae</taxon>
        <taxon>Persicobacter</taxon>
    </lineage>
</organism>
<evidence type="ECO:0000313" key="9">
    <source>
        <dbReference type="EMBL" id="GJM60616.1"/>
    </source>
</evidence>
<protein>
    <submittedName>
        <fullName evidence="9">SusC/RagA family TonB-linked outer membrane protein</fullName>
    </submittedName>
</protein>
<dbReference type="PROSITE" id="PS52016">
    <property type="entry name" value="TONB_DEPENDENT_REC_3"/>
    <property type="match status" value="1"/>
</dbReference>
<keyword evidence="5 7" id="KW-0472">Membrane</keyword>
<dbReference type="InterPro" id="IPR023996">
    <property type="entry name" value="TonB-dep_OMP_SusC/RagA"/>
</dbReference>
<dbReference type="InterPro" id="IPR023997">
    <property type="entry name" value="TonB-dep_OMP_SusC/RagA_CS"/>
</dbReference>
<dbReference type="InterPro" id="IPR008969">
    <property type="entry name" value="CarboxyPept-like_regulatory"/>
</dbReference>
<dbReference type="Pfam" id="PF13715">
    <property type="entry name" value="CarbopepD_reg_2"/>
    <property type="match status" value="1"/>
</dbReference>
<keyword evidence="4 7" id="KW-0812">Transmembrane</keyword>
<evidence type="ECO:0000256" key="3">
    <source>
        <dbReference type="ARBA" id="ARBA00022452"/>
    </source>
</evidence>
<dbReference type="FunFam" id="2.60.40.1120:FF:000003">
    <property type="entry name" value="Outer membrane protein Omp121"/>
    <property type="match status" value="1"/>
</dbReference>
<gene>
    <name evidence="9" type="ORF">PEDI_11680</name>
</gene>
<sequence>MKNYYIYRVICGLLLWCLTLGSAEAQKKFYMLAGAVTDESATPLIGVSIRVEGTSNGTITDIDGKFKLRVKGEEKLIFSYVGYEEKVIPILRRSIMEVQLSPDVEELEEIVVIGYGEVQARDVTGSVQRVGMKDLKDFSAGSFEQALQGRMAGVQITAADGTPGNVFSIQVRGAGTITGDGNPLYVIDGFPIEDPEFMEGINPDDIEDITILKDASAAAIYGAQGSNGVVLITTKSGTKGSPKVNFSARFGVSEIPQERRYETLSAYEFVRLQNEINGGTSSYGSEELYRDVQAVDWQDKIFRQGLLQDYNMSIAGGSDLTKFRFSAGYREQEGTLIESDYQRFTTALKLDQQVKPWMDMGLNFRYTHSLQKGMNITGNSVNVVTQALTYRPVWPIGQNPGSDDEYELEDVSNAFFPPNKTLENTDRERANDQFLASAFIKLKLLKGLEFRTDFNYTFALQENKLFYNRGTNQADRGTSGISGNIENRKGLDWRNSNQLTYKFKKGDHNLNLTAVQEFRYNSSFVNRMASNHFATDDFGWNNMNLGVSPQMNTSNFNRSTMLASLGRVIYGFKGKYNLTASIRADGSSKFRAKNRFGYFPSAAFSWQAGDEPFIANLNVFDDLKFRVSYGETGNSRIGAFDALSTVVVTNGAYFNGRYQLGAGQNSLANSDLKWETSRTLNVGTDFGFFDNRIYANVDAYYRTTDDLLLRAKVSPSTGYTQLTQNIGSIANKGIELNIRTINIEKDQFRWETNFNITFNQNEVLSLSDGEQYRYYAPSFGGAFFAEENYYAMIVGQPVGQMYGYVYDGLYQMDDFYRDPNSGQLVPKPGVPYVKDGGSVVGPGMPKYKNVHSEVDADGNVVDYVIDENDRTVIGNPHPIHYGGLTNTFRYKNFDLSIFMNWSFGNDVLNANRSKAGIANKQQNRNYMAEVGNRWTPDNAIESGVWGSGMTEWMSTYNGRLASTYFVEDGSFLRIQNITLGYNLPKQTLRKLKMNSFRIALSVENAYVFTNYSGYDPEVSVKNHPMYSGIDWSAYPRARSYNLSLNMGF</sequence>
<evidence type="ECO:0000256" key="5">
    <source>
        <dbReference type="ARBA" id="ARBA00023136"/>
    </source>
</evidence>
<evidence type="ECO:0000256" key="2">
    <source>
        <dbReference type="ARBA" id="ARBA00022448"/>
    </source>
</evidence>
<evidence type="ECO:0000313" key="10">
    <source>
        <dbReference type="Proteomes" id="UP001310022"/>
    </source>
</evidence>
<proteinExistence type="inferred from homology"/>
<dbReference type="NCBIfam" id="TIGR04057">
    <property type="entry name" value="SusC_RagA_signa"/>
    <property type="match status" value="1"/>
</dbReference>
<keyword evidence="3 7" id="KW-1134">Transmembrane beta strand</keyword>
<accession>A0AAN4VX33</accession>
<dbReference type="Gene3D" id="2.170.130.10">
    <property type="entry name" value="TonB-dependent receptor, plug domain"/>
    <property type="match status" value="1"/>
</dbReference>
<feature type="domain" description="TonB-dependent receptor plug" evidence="8">
    <location>
        <begin position="120"/>
        <end position="229"/>
    </location>
</feature>
<evidence type="ECO:0000256" key="4">
    <source>
        <dbReference type="ARBA" id="ARBA00022692"/>
    </source>
</evidence>
<evidence type="ECO:0000256" key="6">
    <source>
        <dbReference type="ARBA" id="ARBA00023237"/>
    </source>
</evidence>
<dbReference type="InterPro" id="IPR039426">
    <property type="entry name" value="TonB-dep_rcpt-like"/>
</dbReference>
<dbReference type="InterPro" id="IPR036942">
    <property type="entry name" value="Beta-barrel_TonB_sf"/>
</dbReference>
<dbReference type="FunFam" id="2.170.130.10:FF:000008">
    <property type="entry name" value="SusC/RagA family TonB-linked outer membrane protein"/>
    <property type="match status" value="1"/>
</dbReference>
<evidence type="ECO:0000256" key="1">
    <source>
        <dbReference type="ARBA" id="ARBA00004571"/>
    </source>
</evidence>
<dbReference type="SUPFAM" id="SSF56935">
    <property type="entry name" value="Porins"/>
    <property type="match status" value="1"/>
</dbReference>
<dbReference type="RefSeq" id="WP_338236326.1">
    <property type="nucleotide sequence ID" value="NZ_BQKE01000001.1"/>
</dbReference>
<dbReference type="EMBL" id="BQKE01000001">
    <property type="protein sequence ID" value="GJM60616.1"/>
    <property type="molecule type" value="Genomic_DNA"/>
</dbReference>
<dbReference type="InterPro" id="IPR037066">
    <property type="entry name" value="Plug_dom_sf"/>
</dbReference>
<dbReference type="Proteomes" id="UP001310022">
    <property type="component" value="Unassembled WGS sequence"/>
</dbReference>